<dbReference type="InterPro" id="IPR017853">
    <property type="entry name" value="GH"/>
</dbReference>
<dbReference type="RefSeq" id="WP_388002978.1">
    <property type="nucleotide sequence ID" value="NZ_JBHUEE010000002.1"/>
</dbReference>
<dbReference type="EMBL" id="JBHUEE010000002">
    <property type="protein sequence ID" value="MFD1717204.1"/>
    <property type="molecule type" value="Genomic_DNA"/>
</dbReference>
<dbReference type="PANTHER" id="PTHR22600:SF57">
    <property type="entry name" value="BETA-N-ACETYLHEXOSAMINIDASE"/>
    <property type="match status" value="1"/>
</dbReference>
<dbReference type="InterPro" id="IPR025705">
    <property type="entry name" value="Beta_hexosaminidase_sua/sub"/>
</dbReference>
<dbReference type="InterPro" id="IPR015883">
    <property type="entry name" value="Glyco_hydro_20_cat"/>
</dbReference>
<evidence type="ECO:0000259" key="6">
    <source>
        <dbReference type="Pfam" id="PF00728"/>
    </source>
</evidence>
<comment type="similarity">
    <text evidence="2">Belongs to the glycosyl hydrolase 20 family.</text>
</comment>
<dbReference type="SUPFAM" id="SSF55545">
    <property type="entry name" value="beta-N-acetylhexosaminidase-like domain"/>
    <property type="match status" value="1"/>
</dbReference>
<dbReference type="Gene3D" id="3.20.20.80">
    <property type="entry name" value="Glycosidases"/>
    <property type="match status" value="1"/>
</dbReference>
<dbReference type="Pfam" id="PF00728">
    <property type="entry name" value="Glyco_hydro_20"/>
    <property type="match status" value="1"/>
</dbReference>
<protein>
    <recommendedName>
        <fullName evidence="3">beta-N-acetylhexosaminidase</fullName>
        <ecNumber evidence="3">3.2.1.52</ecNumber>
    </recommendedName>
</protein>
<evidence type="ECO:0000256" key="5">
    <source>
        <dbReference type="ARBA" id="ARBA00023295"/>
    </source>
</evidence>
<keyword evidence="4" id="KW-0378">Hydrolase</keyword>
<comment type="caution">
    <text evidence="8">The sequence shown here is derived from an EMBL/GenBank/DDBJ whole genome shotgun (WGS) entry which is preliminary data.</text>
</comment>
<feature type="domain" description="Beta-hexosaminidase bacterial type N-terminal" evidence="7">
    <location>
        <begin position="3"/>
        <end position="143"/>
    </location>
</feature>
<organism evidence="8 9">
    <name type="scientific">Georgenia deserti</name>
    <dbReference type="NCBI Taxonomy" id="2093781"/>
    <lineage>
        <taxon>Bacteria</taxon>
        <taxon>Bacillati</taxon>
        <taxon>Actinomycetota</taxon>
        <taxon>Actinomycetes</taxon>
        <taxon>Micrococcales</taxon>
        <taxon>Bogoriellaceae</taxon>
        <taxon>Georgenia</taxon>
    </lineage>
</organism>
<evidence type="ECO:0000313" key="9">
    <source>
        <dbReference type="Proteomes" id="UP001597277"/>
    </source>
</evidence>
<feature type="domain" description="Glycoside hydrolase family 20 catalytic" evidence="6">
    <location>
        <begin position="147"/>
        <end position="462"/>
    </location>
</feature>
<dbReference type="PRINTS" id="PR00738">
    <property type="entry name" value="GLHYDRLASE20"/>
</dbReference>
<sequence>MLPLVPAPAHLEHGDGPGFPLTGPVRILPPEAAVADGDPVAAALAELTDALAAAGASPSTAADAPEIVVEVDPEDPLQLLTRDVPPVALTSDAAALEHYRLTVEAQRIHLLAPAPVGLARGLTTLLQLVRGATESLPPLRIDDRPRYAWRGLSVDIARHFFPLPVLKEIVDLCALYKLNALHLHLTDDQGWRLELTSRPLLTERSGLTEVGGGESGYLTQADWTDLLAHATARAVTVVPEVDVPGHTHAALHAYGELTPTGQAPEPYTGTDVGFSQITVHEPATRPFLSDVFGEVARLTPGPYLHGGGDEAHVMTREDYLDVVAELGRVVERTGKMLVVWQEAGVADLPAGALVQLWASGHDMSPVLDAARRGHDVILSPGDRIYLDMKYTPEFPLGLDWAGHVDLEQSWAWDPDHYSDDLDPARIRGVEAALWTETLTTREELFTMLLPRLGAVADVAWSPQSVRSDGGYAGFTGRMAAQAPLWRSREWAFHPSDGVAWL</sequence>
<dbReference type="Gene3D" id="3.30.379.10">
    <property type="entry name" value="Chitobiase/beta-hexosaminidase domain 2-like"/>
    <property type="match status" value="1"/>
</dbReference>
<dbReference type="Proteomes" id="UP001597277">
    <property type="component" value="Unassembled WGS sequence"/>
</dbReference>
<evidence type="ECO:0000256" key="3">
    <source>
        <dbReference type="ARBA" id="ARBA00012663"/>
    </source>
</evidence>
<dbReference type="Pfam" id="PF02838">
    <property type="entry name" value="Glyco_hydro_20b"/>
    <property type="match status" value="1"/>
</dbReference>
<evidence type="ECO:0000313" key="8">
    <source>
        <dbReference type="EMBL" id="MFD1717204.1"/>
    </source>
</evidence>
<dbReference type="EC" id="3.2.1.52" evidence="3"/>
<evidence type="ECO:0000259" key="7">
    <source>
        <dbReference type="Pfam" id="PF02838"/>
    </source>
</evidence>
<dbReference type="CDD" id="cd06568">
    <property type="entry name" value="GH20_SpHex_like"/>
    <property type="match status" value="1"/>
</dbReference>
<dbReference type="InterPro" id="IPR029018">
    <property type="entry name" value="Hex-like_dom2"/>
</dbReference>
<reference evidence="9" key="1">
    <citation type="journal article" date="2019" name="Int. J. Syst. Evol. Microbiol.">
        <title>The Global Catalogue of Microorganisms (GCM) 10K type strain sequencing project: providing services to taxonomists for standard genome sequencing and annotation.</title>
        <authorList>
            <consortium name="The Broad Institute Genomics Platform"/>
            <consortium name="The Broad Institute Genome Sequencing Center for Infectious Disease"/>
            <person name="Wu L."/>
            <person name="Ma J."/>
        </authorList>
    </citation>
    <scope>NUCLEOTIDE SEQUENCE [LARGE SCALE GENOMIC DNA]</scope>
    <source>
        <strain evidence="9">JCM 17130</strain>
    </source>
</reference>
<evidence type="ECO:0000256" key="2">
    <source>
        <dbReference type="ARBA" id="ARBA00006285"/>
    </source>
</evidence>
<proteinExistence type="inferred from homology"/>
<keyword evidence="9" id="KW-1185">Reference proteome</keyword>
<gene>
    <name evidence="8" type="ORF">ACFSE6_05120</name>
</gene>
<name>A0ABW4L2G0_9MICO</name>
<dbReference type="SUPFAM" id="SSF51445">
    <property type="entry name" value="(Trans)glycosidases"/>
    <property type="match status" value="1"/>
</dbReference>
<evidence type="ECO:0000256" key="1">
    <source>
        <dbReference type="ARBA" id="ARBA00001231"/>
    </source>
</evidence>
<dbReference type="PANTHER" id="PTHR22600">
    <property type="entry name" value="BETA-HEXOSAMINIDASE"/>
    <property type="match status" value="1"/>
</dbReference>
<comment type="catalytic activity">
    <reaction evidence="1">
        <text>Hydrolysis of terminal non-reducing N-acetyl-D-hexosamine residues in N-acetyl-beta-D-hexosaminides.</text>
        <dbReference type="EC" id="3.2.1.52"/>
    </reaction>
</comment>
<evidence type="ECO:0000256" key="4">
    <source>
        <dbReference type="ARBA" id="ARBA00022801"/>
    </source>
</evidence>
<keyword evidence="5" id="KW-0326">Glycosidase</keyword>
<dbReference type="InterPro" id="IPR015882">
    <property type="entry name" value="HEX_bac_N"/>
</dbReference>
<accession>A0ABW4L2G0</accession>